<dbReference type="GO" id="GO:0042910">
    <property type="term" value="F:xenobiotic transmembrane transporter activity"/>
    <property type="evidence" value="ECO:0007669"/>
    <property type="project" value="InterPro"/>
</dbReference>
<dbReference type="Pfam" id="PF01554">
    <property type="entry name" value="MatE"/>
    <property type="match status" value="2"/>
</dbReference>
<feature type="transmembrane region" description="Helical" evidence="13">
    <location>
        <begin position="94"/>
        <end position="120"/>
    </location>
</feature>
<reference evidence="14 15" key="1">
    <citation type="journal article" date="2019" name="Lett. Appl. Microbiol.">
        <title>A case of 'blown pack' spoilage of vacuum-packaged pork likely associated with Clostridium estertheticum in Canada.</title>
        <authorList>
            <person name="Zhang P."/>
            <person name="Ward P."/>
            <person name="McMullen L.M."/>
            <person name="Yang X."/>
        </authorList>
    </citation>
    <scope>NUCLEOTIDE SEQUENCE [LARGE SCALE GENOMIC DNA]</scope>
    <source>
        <strain evidence="14 15">MA19</strain>
    </source>
</reference>
<comment type="function">
    <text evidence="1">Multidrug efflux pump.</text>
</comment>
<accession>A0A5N7ILI7</accession>
<evidence type="ECO:0000313" key="15">
    <source>
        <dbReference type="Proteomes" id="UP000342249"/>
    </source>
</evidence>
<comment type="subcellular location">
    <subcellularLocation>
        <location evidence="2">Cell membrane</location>
        <topology evidence="2">Multi-pass membrane protein</topology>
    </subcellularLocation>
</comment>
<dbReference type="AlphaFoldDB" id="A0A5N7ILI7"/>
<keyword evidence="8 13" id="KW-0812">Transmembrane</keyword>
<feature type="transmembrane region" description="Helical" evidence="13">
    <location>
        <begin position="132"/>
        <end position="153"/>
    </location>
</feature>
<feature type="transmembrane region" description="Helical" evidence="13">
    <location>
        <begin position="194"/>
        <end position="215"/>
    </location>
</feature>
<feature type="transmembrane region" description="Helical" evidence="13">
    <location>
        <begin position="165"/>
        <end position="188"/>
    </location>
</feature>
<dbReference type="GO" id="GO:0006811">
    <property type="term" value="P:monoatomic ion transport"/>
    <property type="evidence" value="ECO:0007669"/>
    <property type="project" value="UniProtKB-KW"/>
</dbReference>
<keyword evidence="9 13" id="KW-1133">Transmembrane helix</keyword>
<evidence type="ECO:0000256" key="13">
    <source>
        <dbReference type="SAM" id="Phobius"/>
    </source>
</evidence>
<evidence type="ECO:0000256" key="2">
    <source>
        <dbReference type="ARBA" id="ARBA00004651"/>
    </source>
</evidence>
<dbReference type="InterPro" id="IPR002528">
    <property type="entry name" value="MATE_fam"/>
</dbReference>
<evidence type="ECO:0000256" key="9">
    <source>
        <dbReference type="ARBA" id="ARBA00022989"/>
    </source>
</evidence>
<keyword evidence="6" id="KW-0050">Antiport</keyword>
<dbReference type="Proteomes" id="UP000342249">
    <property type="component" value="Unassembled WGS sequence"/>
</dbReference>
<evidence type="ECO:0000313" key="14">
    <source>
        <dbReference type="EMBL" id="MPQ61839.1"/>
    </source>
</evidence>
<keyword evidence="10" id="KW-0406">Ion transport</keyword>
<sequence>MFMIRDLTKGSPAKIILVFTLPLLIGNIFQQFYSLADTLIVGRTMGINALATVGCTGSIMFLILGFSQGLTAGFSIITATCFGAGDKQGVRHSYVASIVLSLLITMVLTIVSVIFARPILEIMHTPPEIIEGAYNFIIIIFWGIIVSMLFNLFSNVMRALGDSRTPLIFLVIASVLNIILDFVFILSFNMGVAGAAWATTISQGISAILCFSHIMRNMPILKLHRSDWHLTKKIIWEHLRMGLPMAFQASIIAIGAITVQFALNNLGELSVAAYTAAQKIDTLAIQPMMSFGITMATFVAQNYGAGKIDRIRIGIKQCSIISVGFSIIVGLFNILAGRFMILLFVGDNQPKVVSLAQTYLNINGAMYFVLALLFIYRYSLQGLGQSLAPTLAGVMELIMRIFAAIILSKYLGFTGVSMASPLAWIGSCIPLAIAYYITHKKLYGLNKPICITEG</sequence>
<feature type="transmembrane region" description="Helical" evidence="13">
    <location>
        <begin position="320"/>
        <end position="346"/>
    </location>
</feature>
<evidence type="ECO:0000256" key="8">
    <source>
        <dbReference type="ARBA" id="ARBA00022692"/>
    </source>
</evidence>
<evidence type="ECO:0000256" key="12">
    <source>
        <dbReference type="ARBA" id="ARBA00031636"/>
    </source>
</evidence>
<feature type="transmembrane region" description="Helical" evidence="13">
    <location>
        <begin position="358"/>
        <end position="378"/>
    </location>
</feature>
<organism evidence="14 15">
    <name type="scientific">Clostridium estertheticum</name>
    <dbReference type="NCBI Taxonomy" id="238834"/>
    <lineage>
        <taxon>Bacteria</taxon>
        <taxon>Bacillati</taxon>
        <taxon>Bacillota</taxon>
        <taxon>Clostridia</taxon>
        <taxon>Eubacteriales</taxon>
        <taxon>Clostridiaceae</taxon>
        <taxon>Clostridium</taxon>
    </lineage>
</organism>
<dbReference type="GO" id="GO:0015297">
    <property type="term" value="F:antiporter activity"/>
    <property type="evidence" value="ECO:0007669"/>
    <property type="project" value="UniProtKB-KW"/>
</dbReference>
<keyword evidence="7" id="KW-1003">Cell membrane</keyword>
<name>A0A5N7ILI7_9CLOT</name>
<feature type="transmembrane region" description="Helical" evidence="13">
    <location>
        <begin position="283"/>
        <end position="300"/>
    </location>
</feature>
<protein>
    <recommendedName>
        <fullName evidence="4">Probable multidrug resistance protein NorM</fullName>
    </recommendedName>
    <alternativeName>
        <fullName evidence="12">Multidrug-efflux transporter</fullName>
    </alternativeName>
</protein>
<evidence type="ECO:0000256" key="3">
    <source>
        <dbReference type="ARBA" id="ARBA00010199"/>
    </source>
</evidence>
<dbReference type="EMBL" id="SPSF01000016">
    <property type="protein sequence ID" value="MPQ61839.1"/>
    <property type="molecule type" value="Genomic_DNA"/>
</dbReference>
<feature type="transmembrane region" description="Helical" evidence="13">
    <location>
        <begin position="390"/>
        <end position="412"/>
    </location>
</feature>
<evidence type="ECO:0000256" key="4">
    <source>
        <dbReference type="ARBA" id="ARBA00020268"/>
    </source>
</evidence>
<comment type="similarity">
    <text evidence="3">Belongs to the multi antimicrobial extrusion (MATE) (TC 2.A.66.1) family.</text>
</comment>
<dbReference type="InterPro" id="IPR048279">
    <property type="entry name" value="MdtK-like"/>
</dbReference>
<evidence type="ECO:0000256" key="5">
    <source>
        <dbReference type="ARBA" id="ARBA00022448"/>
    </source>
</evidence>
<evidence type="ECO:0000256" key="6">
    <source>
        <dbReference type="ARBA" id="ARBA00022449"/>
    </source>
</evidence>
<proteinExistence type="inferred from homology"/>
<dbReference type="PIRSF" id="PIRSF006603">
    <property type="entry name" value="DinF"/>
    <property type="match status" value="1"/>
</dbReference>
<dbReference type="PANTHER" id="PTHR43298:SF2">
    <property type="entry name" value="FMN_FAD EXPORTER YEEO-RELATED"/>
    <property type="match status" value="1"/>
</dbReference>
<comment type="caution">
    <text evidence="14">The sequence shown here is derived from an EMBL/GenBank/DDBJ whole genome shotgun (WGS) entry which is preliminary data.</text>
</comment>
<evidence type="ECO:0000256" key="10">
    <source>
        <dbReference type="ARBA" id="ARBA00023065"/>
    </source>
</evidence>
<evidence type="ECO:0000256" key="1">
    <source>
        <dbReference type="ARBA" id="ARBA00003408"/>
    </source>
</evidence>
<dbReference type="GO" id="GO:0005886">
    <property type="term" value="C:plasma membrane"/>
    <property type="evidence" value="ECO:0007669"/>
    <property type="project" value="UniProtKB-SubCell"/>
</dbReference>
<dbReference type="NCBIfam" id="TIGR00797">
    <property type="entry name" value="matE"/>
    <property type="match status" value="1"/>
</dbReference>
<keyword evidence="11 13" id="KW-0472">Membrane</keyword>
<dbReference type="InterPro" id="IPR050222">
    <property type="entry name" value="MATE_MdtK"/>
</dbReference>
<feature type="transmembrane region" description="Helical" evidence="13">
    <location>
        <begin position="242"/>
        <end position="263"/>
    </location>
</feature>
<keyword evidence="5" id="KW-0813">Transport</keyword>
<dbReference type="CDD" id="cd13138">
    <property type="entry name" value="MATE_yoeA_like"/>
    <property type="match status" value="1"/>
</dbReference>
<evidence type="ECO:0000256" key="7">
    <source>
        <dbReference type="ARBA" id="ARBA00022475"/>
    </source>
</evidence>
<evidence type="ECO:0000256" key="11">
    <source>
        <dbReference type="ARBA" id="ARBA00023136"/>
    </source>
</evidence>
<gene>
    <name evidence="14" type="ORF">E4V82_06890</name>
</gene>
<dbReference type="PANTHER" id="PTHR43298">
    <property type="entry name" value="MULTIDRUG RESISTANCE PROTEIN NORM-RELATED"/>
    <property type="match status" value="1"/>
</dbReference>
<feature type="transmembrane region" description="Helical" evidence="13">
    <location>
        <begin position="418"/>
        <end position="437"/>
    </location>
</feature>